<reference evidence="2 3" key="1">
    <citation type="submission" date="2020-07" db="EMBL/GenBank/DDBJ databases">
        <title>Comparative genomics of pyrophilous fungi reveals a link between fire events and developmental genes.</title>
        <authorList>
            <consortium name="DOE Joint Genome Institute"/>
            <person name="Steindorff A.S."/>
            <person name="Carver A."/>
            <person name="Calhoun S."/>
            <person name="Stillman K."/>
            <person name="Liu H."/>
            <person name="Lipzen A."/>
            <person name="Pangilinan J."/>
            <person name="Labutti K."/>
            <person name="Bruns T.D."/>
            <person name="Grigoriev I.V."/>
        </authorList>
    </citation>
    <scope>NUCLEOTIDE SEQUENCE [LARGE SCALE GENOMIC DNA]</scope>
    <source>
        <strain evidence="2 3">CBS 144469</strain>
    </source>
</reference>
<organism evidence="2 3">
    <name type="scientific">Ephemerocybe angulata</name>
    <dbReference type="NCBI Taxonomy" id="980116"/>
    <lineage>
        <taxon>Eukaryota</taxon>
        <taxon>Fungi</taxon>
        <taxon>Dikarya</taxon>
        <taxon>Basidiomycota</taxon>
        <taxon>Agaricomycotina</taxon>
        <taxon>Agaricomycetes</taxon>
        <taxon>Agaricomycetidae</taxon>
        <taxon>Agaricales</taxon>
        <taxon>Agaricineae</taxon>
        <taxon>Psathyrellaceae</taxon>
        <taxon>Ephemerocybe</taxon>
    </lineage>
</organism>
<proteinExistence type="predicted"/>
<evidence type="ECO:0000259" key="1">
    <source>
        <dbReference type="Pfam" id="PF20231"/>
    </source>
</evidence>
<sequence>KTIVCISVMLQSTSQKCNFLQAILGIFFHSASVPEKVTETLAHSGLSVSLASIHRIVKSFSAKAIARIKASVRTMRSSYAYDNFDINFKISQPTVEHPSPFVSATSATVIPLFDGGTPLNLNLEAMKCSSEMWDRDPLNPNPPRPLNPTKTLEETLYDDLHMDSDYFPQNGEDLSPREKRFAWHIRDILIRHCPAPGGEYFRSLKQLNEEPVAINPIPVHKTEQIPCRAMNIKESTPDGNIEVVQNLLRQGGIGDPTEEG</sequence>
<feature type="non-terminal residue" evidence="2">
    <location>
        <position position="260"/>
    </location>
</feature>
<keyword evidence="3" id="KW-1185">Reference proteome</keyword>
<comment type="caution">
    <text evidence="2">The sequence shown here is derived from an EMBL/GenBank/DDBJ whole genome shotgun (WGS) entry which is preliminary data.</text>
</comment>
<evidence type="ECO:0000313" key="3">
    <source>
        <dbReference type="Proteomes" id="UP000521943"/>
    </source>
</evidence>
<dbReference type="EMBL" id="JACGCI010000091">
    <property type="protein sequence ID" value="KAF6746607.1"/>
    <property type="molecule type" value="Genomic_DNA"/>
</dbReference>
<dbReference type="Proteomes" id="UP000521943">
    <property type="component" value="Unassembled WGS sequence"/>
</dbReference>
<evidence type="ECO:0000313" key="2">
    <source>
        <dbReference type="EMBL" id="KAF6746607.1"/>
    </source>
</evidence>
<dbReference type="InterPro" id="IPR046496">
    <property type="entry name" value="DUF6589"/>
</dbReference>
<gene>
    <name evidence="2" type="ORF">DFP72DRAFT_752538</name>
</gene>
<feature type="non-terminal residue" evidence="2">
    <location>
        <position position="1"/>
    </location>
</feature>
<dbReference type="OrthoDB" id="4743193at2759"/>
<accession>A0A8H6HI43</accession>
<feature type="domain" description="DUF6589" evidence="1">
    <location>
        <begin position="165"/>
        <end position="258"/>
    </location>
</feature>
<dbReference type="Pfam" id="PF20231">
    <property type="entry name" value="DUF6589"/>
    <property type="match status" value="1"/>
</dbReference>
<name>A0A8H6HI43_9AGAR</name>
<dbReference type="AlphaFoldDB" id="A0A8H6HI43"/>
<protein>
    <recommendedName>
        <fullName evidence="1">DUF6589 domain-containing protein</fullName>
    </recommendedName>
</protein>